<organism evidence="3 5">
    <name type="scientific">Fusarium culmorum</name>
    <dbReference type="NCBI Taxonomy" id="5516"/>
    <lineage>
        <taxon>Eukaryota</taxon>
        <taxon>Fungi</taxon>
        <taxon>Dikarya</taxon>
        <taxon>Ascomycota</taxon>
        <taxon>Pezizomycotina</taxon>
        <taxon>Sordariomycetes</taxon>
        <taxon>Hypocreomycetidae</taxon>
        <taxon>Hypocreales</taxon>
        <taxon>Nectriaceae</taxon>
        <taxon>Fusarium</taxon>
    </lineage>
</organism>
<proteinExistence type="predicted"/>
<dbReference type="Proteomes" id="UP000663297">
    <property type="component" value="Chromosome 2"/>
</dbReference>
<feature type="domain" description="Acid ceramidase N-terminal" evidence="2">
    <location>
        <begin position="6"/>
        <end position="67"/>
    </location>
</feature>
<dbReference type="Pfam" id="PF15508">
    <property type="entry name" value="NAAA-beta"/>
    <property type="match status" value="1"/>
</dbReference>
<dbReference type="EMBL" id="CP064748">
    <property type="protein sequence ID" value="QPC61809.1"/>
    <property type="molecule type" value="Genomic_DNA"/>
</dbReference>
<protein>
    <recommendedName>
        <fullName evidence="1">ceramidase</fullName>
        <ecNumber evidence="1">3.5.1.23</ecNumber>
    </recommendedName>
</protein>
<dbReference type="GO" id="GO:0017040">
    <property type="term" value="F:N-acylsphingosine amidohydrolase activity"/>
    <property type="evidence" value="ECO:0007669"/>
    <property type="project" value="UniProtKB-EC"/>
</dbReference>
<keyword evidence="5" id="KW-1185">Reference proteome</keyword>
<dbReference type="EMBL" id="PVEM01000012">
    <property type="protein sequence ID" value="PTD05752.1"/>
    <property type="molecule type" value="Genomic_DNA"/>
</dbReference>
<dbReference type="PANTHER" id="PTHR28583:SF1">
    <property type="entry name" value="ACID CERAMIDASE"/>
    <property type="match status" value="1"/>
</dbReference>
<evidence type="ECO:0000313" key="4">
    <source>
        <dbReference type="EMBL" id="QPC61809.1"/>
    </source>
</evidence>
<dbReference type="PANTHER" id="PTHR28583">
    <property type="entry name" value="ACID AMIDASE"/>
    <property type="match status" value="1"/>
</dbReference>
<reference evidence="4" key="2">
    <citation type="submission" date="2020-11" db="EMBL/GenBank/DDBJ databases">
        <title>The chromosome-scale genome resource for two endophytic Fusarium species: F. culmorum and F. pseudograminearum.</title>
        <authorList>
            <person name="Yuan Z."/>
        </authorList>
    </citation>
    <scope>NUCLEOTIDE SEQUENCE</scope>
    <source>
        <strain evidence="4">Class2-1B</strain>
    </source>
</reference>
<evidence type="ECO:0000313" key="5">
    <source>
        <dbReference type="Proteomes" id="UP000241587"/>
    </source>
</evidence>
<evidence type="ECO:0000313" key="3">
    <source>
        <dbReference type="EMBL" id="PTD05752.1"/>
    </source>
</evidence>
<reference evidence="3 5" key="1">
    <citation type="submission" date="2018-02" db="EMBL/GenBank/DDBJ databases">
        <title>Fusarium culmorum secondary metabolites in fungal-bacterial-plant interactions.</title>
        <authorList>
            <person name="Schmidt R."/>
        </authorList>
    </citation>
    <scope>NUCLEOTIDE SEQUENCE [LARGE SCALE GENOMIC DNA]</scope>
    <source>
        <strain evidence="3 5">PV</strain>
    </source>
</reference>
<evidence type="ECO:0000256" key="1">
    <source>
        <dbReference type="ARBA" id="ARBA00011891"/>
    </source>
</evidence>
<accession>A0A2T4GQA0</accession>
<gene>
    <name evidence="3" type="ORF">FCULG_00001226</name>
    <name evidence="4" type="ORF">HYE67_004040</name>
</gene>
<dbReference type="InterPro" id="IPR029130">
    <property type="entry name" value="Acid_ceramidase_N"/>
</dbReference>
<dbReference type="OrthoDB" id="5273684at2759"/>
<dbReference type="Proteomes" id="UP000241587">
    <property type="component" value="Unassembled WGS sequence"/>
</dbReference>
<name>A0A2T4GQA0_FUSCU</name>
<dbReference type="OMA" id="MHILVAF"/>
<dbReference type="Gene3D" id="3.60.60.10">
    <property type="entry name" value="Penicillin V Acylase, Chain A"/>
    <property type="match status" value="1"/>
</dbReference>
<evidence type="ECO:0000259" key="2">
    <source>
        <dbReference type="Pfam" id="PF15508"/>
    </source>
</evidence>
<dbReference type="AlphaFoldDB" id="A0A2T4GQA0"/>
<sequence>MPDASAIPKFVVDLSLPPEVRYNHIVPQFQQSIDSCNLRSLYSILLMDLAGGFIGNRLASLSRYILRGVHSKEETAELSGLSKAMNMPMHILVAFNVLLDLLLGCTSGGVRTFDTPISKGKTRMLHFRTLDWGMEGLRHIIVELDFVRHAGGPVVAMTITYLGYVGVLTGVRRGLSMSLNFRPCHASDTILQRLSFRWNQAMVVLGQRQSISSALRNILLDESAEADVKTEESTRDSADTAEKGVSDEYVQKVLERLSTSESSAAYLILCQPERVFLVEKDNKTATVSESDTFLTVCNHDVKHEDDPSLLRQAAAELEEADDALGMAELVSLSVDRKKHLEGLWREGTSSCQRRYKHQRDVVTHRDVIKFLEDDEIRNEETHYAVIMNPKDGKIIWRKKYEAEESSEE</sequence>
<dbReference type="EC" id="3.5.1.23" evidence="1"/>